<proteinExistence type="inferred from homology"/>
<sequence length="247" mass="27852">IVFVHGLNGGRLSTWTMNGVLWPQSLLLPKIPNARILTFGYNADLTMNTSTYGMRDHATKLLSSLRDKREEPDELHRPIIFVCHSMGGLIVKQALLTASIDQQYLLISQHTQGVVFMGTPHRGSDLAKWGSLLATVAKVAFLSPKKEFLDNLHKNRKELIELSEDFIKIAAKYAFKSFYEENRVKGVTASQVVDKDSGTMKITQEEAIPIEGDHMGIARFSGPDDERFEAVWKAIRRLIPQTENIRM</sequence>
<dbReference type="EMBL" id="KV875094">
    <property type="protein sequence ID" value="OIW33004.1"/>
    <property type="molecule type" value="Genomic_DNA"/>
</dbReference>
<dbReference type="GO" id="GO:0016020">
    <property type="term" value="C:membrane"/>
    <property type="evidence" value="ECO:0007669"/>
    <property type="project" value="UniProtKB-SubCell"/>
</dbReference>
<keyword evidence="5" id="KW-0256">Endoplasmic reticulum</keyword>
<dbReference type="Pfam" id="PF05057">
    <property type="entry name" value="DUF676"/>
    <property type="match status" value="1"/>
</dbReference>
<evidence type="ECO:0000259" key="8">
    <source>
        <dbReference type="Pfam" id="PF05057"/>
    </source>
</evidence>
<evidence type="ECO:0000256" key="6">
    <source>
        <dbReference type="ARBA" id="ARBA00023128"/>
    </source>
</evidence>
<dbReference type="InterPro" id="IPR007751">
    <property type="entry name" value="DUF676_lipase-like"/>
</dbReference>
<comment type="similarity">
    <text evidence="4">Belongs to the putative lipase ROG1 family.</text>
</comment>
<keyword evidence="10" id="KW-1185">Reference proteome</keyword>
<dbReference type="PANTHER" id="PTHR48182:SF2">
    <property type="entry name" value="PROTEIN SERAC1"/>
    <property type="match status" value="1"/>
</dbReference>
<keyword evidence="7" id="KW-0472">Membrane</keyword>
<evidence type="ECO:0000256" key="1">
    <source>
        <dbReference type="ARBA" id="ARBA00004173"/>
    </source>
</evidence>
<evidence type="ECO:0000256" key="2">
    <source>
        <dbReference type="ARBA" id="ARBA00004240"/>
    </source>
</evidence>
<gene>
    <name evidence="9" type="ORF">CONLIGDRAFT_570241</name>
</gene>
<evidence type="ECO:0000256" key="7">
    <source>
        <dbReference type="ARBA" id="ARBA00023136"/>
    </source>
</evidence>
<dbReference type="InterPro" id="IPR052374">
    <property type="entry name" value="SERAC1"/>
</dbReference>
<dbReference type="OrthoDB" id="5086500at2759"/>
<feature type="non-terminal residue" evidence="9">
    <location>
        <position position="1"/>
    </location>
</feature>
<dbReference type="PANTHER" id="PTHR48182">
    <property type="entry name" value="PROTEIN SERAC1"/>
    <property type="match status" value="1"/>
</dbReference>
<evidence type="ECO:0000256" key="5">
    <source>
        <dbReference type="ARBA" id="ARBA00022824"/>
    </source>
</evidence>
<dbReference type="STRING" id="1408157.A0A1J7JUF5"/>
<dbReference type="Proteomes" id="UP000182658">
    <property type="component" value="Unassembled WGS sequence"/>
</dbReference>
<dbReference type="AlphaFoldDB" id="A0A1J7JUF5"/>
<organism evidence="9 10">
    <name type="scientific">Coniochaeta ligniaria NRRL 30616</name>
    <dbReference type="NCBI Taxonomy" id="1408157"/>
    <lineage>
        <taxon>Eukaryota</taxon>
        <taxon>Fungi</taxon>
        <taxon>Dikarya</taxon>
        <taxon>Ascomycota</taxon>
        <taxon>Pezizomycotina</taxon>
        <taxon>Sordariomycetes</taxon>
        <taxon>Sordariomycetidae</taxon>
        <taxon>Coniochaetales</taxon>
        <taxon>Coniochaetaceae</taxon>
        <taxon>Coniochaeta</taxon>
    </lineage>
</organism>
<evidence type="ECO:0000256" key="3">
    <source>
        <dbReference type="ARBA" id="ARBA00004370"/>
    </source>
</evidence>
<dbReference type="GO" id="GO:0005739">
    <property type="term" value="C:mitochondrion"/>
    <property type="evidence" value="ECO:0007669"/>
    <property type="project" value="UniProtKB-SubCell"/>
</dbReference>
<evidence type="ECO:0000256" key="4">
    <source>
        <dbReference type="ARBA" id="ARBA00007920"/>
    </source>
</evidence>
<dbReference type="InParanoid" id="A0A1J7JUF5"/>
<evidence type="ECO:0000313" key="10">
    <source>
        <dbReference type="Proteomes" id="UP000182658"/>
    </source>
</evidence>
<dbReference type="Gene3D" id="3.40.50.1820">
    <property type="entry name" value="alpha/beta hydrolase"/>
    <property type="match status" value="1"/>
</dbReference>
<feature type="domain" description="DUF676" evidence="8">
    <location>
        <begin position="1"/>
        <end position="130"/>
    </location>
</feature>
<reference evidence="9 10" key="1">
    <citation type="submission" date="2016-10" db="EMBL/GenBank/DDBJ databases">
        <title>Draft genome sequence of Coniochaeta ligniaria NRRL30616, a lignocellulolytic fungus for bioabatement of inhibitors in plant biomass hydrolysates.</title>
        <authorList>
            <consortium name="DOE Joint Genome Institute"/>
            <person name="Jimenez D.J."/>
            <person name="Hector R.E."/>
            <person name="Riley R."/>
            <person name="Sun H."/>
            <person name="Grigoriev I.V."/>
            <person name="Van Elsas J.D."/>
            <person name="Nichols N.N."/>
        </authorList>
    </citation>
    <scope>NUCLEOTIDE SEQUENCE [LARGE SCALE GENOMIC DNA]</scope>
    <source>
        <strain evidence="9 10">NRRL 30616</strain>
    </source>
</reference>
<dbReference type="InterPro" id="IPR029058">
    <property type="entry name" value="AB_hydrolase_fold"/>
</dbReference>
<accession>A0A1J7JUF5</accession>
<comment type="subcellular location">
    <subcellularLocation>
        <location evidence="2">Endoplasmic reticulum</location>
    </subcellularLocation>
    <subcellularLocation>
        <location evidence="3">Membrane</location>
    </subcellularLocation>
    <subcellularLocation>
        <location evidence="1">Mitochondrion</location>
    </subcellularLocation>
</comment>
<dbReference type="GO" id="GO:0005783">
    <property type="term" value="C:endoplasmic reticulum"/>
    <property type="evidence" value="ECO:0007669"/>
    <property type="project" value="UniProtKB-SubCell"/>
</dbReference>
<name>A0A1J7JUF5_9PEZI</name>
<dbReference type="SUPFAM" id="SSF53474">
    <property type="entry name" value="alpha/beta-Hydrolases"/>
    <property type="match status" value="1"/>
</dbReference>
<protein>
    <recommendedName>
        <fullName evidence="8">DUF676 domain-containing protein</fullName>
    </recommendedName>
</protein>
<evidence type="ECO:0000313" key="9">
    <source>
        <dbReference type="EMBL" id="OIW33004.1"/>
    </source>
</evidence>
<keyword evidence="6" id="KW-0496">Mitochondrion</keyword>